<proteinExistence type="predicted"/>
<dbReference type="EMBL" id="BMKK01000002">
    <property type="protein sequence ID" value="GGD50958.1"/>
    <property type="molecule type" value="Genomic_DNA"/>
</dbReference>
<keyword evidence="1" id="KW-0472">Membrane</keyword>
<evidence type="ECO:0000313" key="3">
    <source>
        <dbReference type="Proteomes" id="UP000609064"/>
    </source>
</evidence>
<evidence type="ECO:0000313" key="2">
    <source>
        <dbReference type="EMBL" id="GGD50958.1"/>
    </source>
</evidence>
<keyword evidence="1" id="KW-1133">Transmembrane helix</keyword>
<keyword evidence="3" id="KW-1185">Reference proteome</keyword>
<evidence type="ECO:0000256" key="1">
    <source>
        <dbReference type="SAM" id="Phobius"/>
    </source>
</evidence>
<dbReference type="AlphaFoldDB" id="A0A916YN45"/>
<feature type="transmembrane region" description="Helical" evidence="1">
    <location>
        <begin position="6"/>
        <end position="26"/>
    </location>
</feature>
<comment type="caution">
    <text evidence="2">The sequence shown here is derived from an EMBL/GenBank/DDBJ whole genome shotgun (WGS) entry which is preliminary data.</text>
</comment>
<gene>
    <name evidence="2" type="ORF">GCM10011514_14010</name>
</gene>
<reference evidence="2" key="2">
    <citation type="submission" date="2020-09" db="EMBL/GenBank/DDBJ databases">
        <authorList>
            <person name="Sun Q."/>
            <person name="Zhou Y."/>
        </authorList>
    </citation>
    <scope>NUCLEOTIDE SEQUENCE</scope>
    <source>
        <strain evidence="2">CGMCC 1.15958</strain>
    </source>
</reference>
<sequence>MKKFFSWTLLFIVALKIGGFIVILSVEKEMARKQMKQKIAESIDINTLTCIVGTPENLQKIEWEEDEKEFWFENELYDIVKTQTRGRLTYYYCLSDAKEKEVIAKIKQFSSNLQSQNPISSSTKQVLTLIFQPIIFNLLYSPSFKTVSYSLSTKFKSITTFYQFLHIAKLLEPPQF</sequence>
<dbReference type="RefSeq" id="WP_188765322.1">
    <property type="nucleotide sequence ID" value="NZ_BMKK01000002.1"/>
</dbReference>
<reference evidence="2" key="1">
    <citation type="journal article" date="2014" name="Int. J. Syst. Evol. Microbiol.">
        <title>Complete genome sequence of Corynebacterium casei LMG S-19264T (=DSM 44701T), isolated from a smear-ripened cheese.</title>
        <authorList>
            <consortium name="US DOE Joint Genome Institute (JGI-PGF)"/>
            <person name="Walter F."/>
            <person name="Albersmeier A."/>
            <person name="Kalinowski J."/>
            <person name="Ruckert C."/>
        </authorList>
    </citation>
    <scope>NUCLEOTIDE SEQUENCE</scope>
    <source>
        <strain evidence="2">CGMCC 1.15958</strain>
    </source>
</reference>
<accession>A0A916YN45</accession>
<organism evidence="2 3">
    <name type="scientific">Emticicia aquatilis</name>
    <dbReference type="NCBI Taxonomy" id="1537369"/>
    <lineage>
        <taxon>Bacteria</taxon>
        <taxon>Pseudomonadati</taxon>
        <taxon>Bacteroidota</taxon>
        <taxon>Cytophagia</taxon>
        <taxon>Cytophagales</taxon>
        <taxon>Leadbetterellaceae</taxon>
        <taxon>Emticicia</taxon>
    </lineage>
</organism>
<keyword evidence="1" id="KW-0812">Transmembrane</keyword>
<protein>
    <submittedName>
        <fullName evidence="2">Uncharacterized protein</fullName>
    </submittedName>
</protein>
<name>A0A916YN45_9BACT</name>
<dbReference type="Proteomes" id="UP000609064">
    <property type="component" value="Unassembled WGS sequence"/>
</dbReference>